<feature type="transmembrane region" description="Helical" evidence="8">
    <location>
        <begin position="69"/>
        <end position="89"/>
    </location>
</feature>
<feature type="transmembrane region" description="Helical" evidence="8">
    <location>
        <begin position="151"/>
        <end position="173"/>
    </location>
</feature>
<feature type="transmembrane region" description="Helical" evidence="8">
    <location>
        <begin position="286"/>
        <end position="306"/>
    </location>
</feature>
<proteinExistence type="inferred from homology"/>
<dbReference type="SUPFAM" id="SSF81345">
    <property type="entry name" value="ABC transporter involved in vitamin B12 uptake, BtuC"/>
    <property type="match status" value="2"/>
</dbReference>
<evidence type="ECO:0000256" key="2">
    <source>
        <dbReference type="ARBA" id="ARBA00007935"/>
    </source>
</evidence>
<dbReference type="PANTHER" id="PTHR30472:SF37">
    <property type="entry name" value="FE(3+) DICITRATE TRANSPORT SYSTEM PERMEASE PROTEIN FECD-RELATED"/>
    <property type="match status" value="1"/>
</dbReference>
<evidence type="ECO:0000256" key="5">
    <source>
        <dbReference type="ARBA" id="ARBA00022692"/>
    </source>
</evidence>
<feature type="transmembrane region" description="Helical" evidence="8">
    <location>
        <begin position="364"/>
        <end position="381"/>
    </location>
</feature>
<evidence type="ECO:0000256" key="1">
    <source>
        <dbReference type="ARBA" id="ARBA00004651"/>
    </source>
</evidence>
<keyword evidence="3" id="KW-0813">Transport</keyword>
<feature type="transmembrane region" description="Helical" evidence="8">
    <location>
        <begin position="636"/>
        <end position="658"/>
    </location>
</feature>
<feature type="transmembrane region" description="Helical" evidence="8">
    <location>
        <begin position="664"/>
        <end position="683"/>
    </location>
</feature>
<evidence type="ECO:0000256" key="4">
    <source>
        <dbReference type="ARBA" id="ARBA00022475"/>
    </source>
</evidence>
<protein>
    <submittedName>
        <fullName evidence="9">Iron ABC transporter permease</fullName>
    </submittedName>
</protein>
<accession>A0A967B258</accession>
<evidence type="ECO:0000313" key="10">
    <source>
        <dbReference type="Proteomes" id="UP000744769"/>
    </source>
</evidence>
<name>A0A967B258_9MICO</name>
<feature type="transmembrane region" description="Helical" evidence="8">
    <location>
        <begin position="546"/>
        <end position="568"/>
    </location>
</feature>
<dbReference type="Gene3D" id="1.10.3470.10">
    <property type="entry name" value="ABC transporter involved in vitamin B12 uptake, BtuC"/>
    <property type="match status" value="2"/>
</dbReference>
<feature type="transmembrane region" description="Helical" evidence="8">
    <location>
        <begin position="101"/>
        <end position="121"/>
    </location>
</feature>
<dbReference type="InterPro" id="IPR037294">
    <property type="entry name" value="ABC_BtuC-like"/>
</dbReference>
<dbReference type="CDD" id="cd06550">
    <property type="entry name" value="TM_ABC_iron-siderophores_like"/>
    <property type="match status" value="2"/>
</dbReference>
<feature type="transmembrane region" description="Helical" evidence="8">
    <location>
        <begin position="241"/>
        <end position="274"/>
    </location>
</feature>
<dbReference type="GO" id="GO:0022857">
    <property type="term" value="F:transmembrane transporter activity"/>
    <property type="evidence" value="ECO:0007669"/>
    <property type="project" value="InterPro"/>
</dbReference>
<feature type="transmembrane region" description="Helical" evidence="8">
    <location>
        <begin position="194"/>
        <end position="215"/>
    </location>
</feature>
<feature type="transmembrane region" description="Helical" evidence="8">
    <location>
        <begin position="449"/>
        <end position="469"/>
    </location>
</feature>
<dbReference type="InterPro" id="IPR000522">
    <property type="entry name" value="ABC_transptr_permease_BtuC"/>
</dbReference>
<evidence type="ECO:0000256" key="7">
    <source>
        <dbReference type="ARBA" id="ARBA00023136"/>
    </source>
</evidence>
<evidence type="ECO:0000256" key="6">
    <source>
        <dbReference type="ARBA" id="ARBA00022989"/>
    </source>
</evidence>
<comment type="similarity">
    <text evidence="2">Belongs to the binding-protein-dependent transport system permease family. FecCD subfamily.</text>
</comment>
<dbReference type="AlphaFoldDB" id="A0A967B258"/>
<feature type="transmembrane region" description="Helical" evidence="8">
    <location>
        <begin position="318"/>
        <end position="335"/>
    </location>
</feature>
<keyword evidence="10" id="KW-1185">Reference proteome</keyword>
<dbReference type="GO" id="GO:0033214">
    <property type="term" value="P:siderophore-iron import into cell"/>
    <property type="evidence" value="ECO:0007669"/>
    <property type="project" value="TreeGrafter"/>
</dbReference>
<dbReference type="RefSeq" id="WP_166197270.1">
    <property type="nucleotide sequence ID" value="NZ_JAAOIV010000009.1"/>
</dbReference>
<feature type="transmembrane region" description="Helical" evidence="8">
    <location>
        <begin position="20"/>
        <end position="48"/>
    </location>
</feature>
<evidence type="ECO:0000256" key="3">
    <source>
        <dbReference type="ARBA" id="ARBA00022448"/>
    </source>
</evidence>
<dbReference type="EMBL" id="JAAOIV010000009">
    <property type="protein sequence ID" value="NHN56602.1"/>
    <property type="molecule type" value="Genomic_DNA"/>
</dbReference>
<organism evidence="9 10">
    <name type="scientific">Metallococcus carri</name>
    <dbReference type="NCBI Taxonomy" id="1656884"/>
    <lineage>
        <taxon>Bacteria</taxon>
        <taxon>Bacillati</taxon>
        <taxon>Actinomycetota</taxon>
        <taxon>Actinomycetes</taxon>
        <taxon>Micrococcales</taxon>
        <taxon>Dermacoccaceae</taxon>
        <taxon>Metallococcus</taxon>
    </lineage>
</organism>
<comment type="caution">
    <text evidence="9">The sequence shown here is derived from an EMBL/GenBank/DDBJ whole genome shotgun (WGS) entry which is preliminary data.</text>
</comment>
<keyword evidence="6 8" id="KW-1133">Transmembrane helix</keyword>
<keyword evidence="5 8" id="KW-0812">Transmembrane</keyword>
<feature type="transmembrane region" description="Helical" evidence="8">
    <location>
        <begin position="506"/>
        <end position="525"/>
    </location>
</feature>
<keyword evidence="4" id="KW-1003">Cell membrane</keyword>
<keyword evidence="7 8" id="KW-0472">Membrane</keyword>
<feature type="transmembrane region" description="Helical" evidence="8">
    <location>
        <begin position="476"/>
        <end position="500"/>
    </location>
</feature>
<comment type="subcellular location">
    <subcellularLocation>
        <location evidence="1">Cell membrane</location>
        <topology evidence="1">Multi-pass membrane protein</topology>
    </subcellularLocation>
</comment>
<sequence>MTLTHAVPVVQPSRARHRLLGALLGLGIVAALGIAHLAQGTTGAHVLWDALAGDPSARALVLDGRLPRLAAALVVGICLGMAGCVLQSITRNPLASPDTLAVNAGAALTLAVGAIVGWPVAGFAGMGLAFVGGLAAAAIALLAAGDRSPVRLVLAGSVLTLGLSSVTGMLILLDSQRTQGLFAWGAGSLDQSGMAGVLQPVPLVLVGVVLLLALAPRLDLLGLGDDAAASLGVPVGRTKGALVVVAVLLSAVAVTLCGPLGFVGLCAPVAVTGLARRYPGLRPHRVRVPASGLAGAAVVIVADLVVRATLGAQAAVDIPTGVVTTIVGAVVLIGLSRGMRSGRSDVGATGMGRTLERTARHPRLVVAVTAAALAAAIPGALLLGDGLLLGGDLVNWVRGVAPGSVSFVVESRLPRVVAAVTAGVALAVAGTLVQAVSRNPLADPGLLGVSSGAGLGAILALVGGPLVGFTAGSGAVLLGALTGAAASAVVIVFACARSGFDPTRVVLVGLGVQAGTTALTTFLIARTDPSDQSRALTWLGGSTYGASLAGALVVGVIAVAGLAAGVWAHHRLDLIQLDADTPALLGVSTMRVRAGAIVVSVVLVAAATSVVGVVGFVGLVAPHLARVLLGARHRGLLVLAALLGGLLALVADTVGRAVLAPVQLPMGLVCALIGTPVFARLLIATRGDR</sequence>
<evidence type="ECO:0000313" key="9">
    <source>
        <dbReference type="EMBL" id="NHN56602.1"/>
    </source>
</evidence>
<feature type="transmembrane region" description="Helical" evidence="8">
    <location>
        <begin position="128"/>
        <end position="145"/>
    </location>
</feature>
<gene>
    <name evidence="9" type="ORF">G9U51_12510</name>
</gene>
<dbReference type="PANTHER" id="PTHR30472">
    <property type="entry name" value="FERRIC ENTEROBACTIN TRANSPORT SYSTEM PERMEASE PROTEIN"/>
    <property type="match status" value="1"/>
</dbReference>
<feature type="transmembrane region" description="Helical" evidence="8">
    <location>
        <begin position="594"/>
        <end position="624"/>
    </location>
</feature>
<feature type="transmembrane region" description="Helical" evidence="8">
    <location>
        <begin position="416"/>
        <end position="437"/>
    </location>
</feature>
<dbReference type="Proteomes" id="UP000744769">
    <property type="component" value="Unassembled WGS sequence"/>
</dbReference>
<evidence type="ECO:0000256" key="8">
    <source>
        <dbReference type="SAM" id="Phobius"/>
    </source>
</evidence>
<reference evidence="9" key="1">
    <citation type="submission" date="2020-03" db="EMBL/GenBank/DDBJ databases">
        <title>Draft sequencing of Calidifontibacter sp. DB0510.</title>
        <authorList>
            <person name="Kim D.-U."/>
        </authorList>
    </citation>
    <scope>NUCLEOTIDE SEQUENCE</scope>
    <source>
        <strain evidence="9">DB0510</strain>
    </source>
</reference>
<dbReference type="Pfam" id="PF01032">
    <property type="entry name" value="FecCD"/>
    <property type="match status" value="2"/>
</dbReference>
<dbReference type="GO" id="GO:0005886">
    <property type="term" value="C:plasma membrane"/>
    <property type="evidence" value="ECO:0007669"/>
    <property type="project" value="UniProtKB-SubCell"/>
</dbReference>